<dbReference type="EMBL" id="PUFP01000008">
    <property type="protein sequence ID" value="TDG81057.1"/>
    <property type="molecule type" value="Genomic_DNA"/>
</dbReference>
<gene>
    <name evidence="1" type="ORF">C5L32_001546</name>
</gene>
<dbReference type="GeneID" id="72461353"/>
<dbReference type="RefSeq" id="WP_013727156.1">
    <property type="nucleotide sequence ID" value="NZ_AZDM01000039.1"/>
</dbReference>
<organism evidence="1 2">
    <name type="scientific">Lentilactobacillus buchneri DSM 20057</name>
    <dbReference type="NCBI Taxonomy" id="1423728"/>
    <lineage>
        <taxon>Bacteria</taxon>
        <taxon>Bacillati</taxon>
        <taxon>Bacillota</taxon>
        <taxon>Bacilli</taxon>
        <taxon>Lactobacillales</taxon>
        <taxon>Lactobacillaceae</taxon>
        <taxon>Lentilactobacillus</taxon>
    </lineage>
</organism>
<comment type="caution">
    <text evidence="1">The sequence shown here is derived from an EMBL/GenBank/DDBJ whole genome shotgun (WGS) entry which is preliminary data.</text>
</comment>
<accession>A0A4R5NTZ4</accession>
<reference evidence="1 2" key="1">
    <citation type="journal article" date="2019" name="Appl. Microbiol. Biotechnol.">
        <title>Uncovering carbohydrate metabolism through a genotype-phenotype association study of 56 lactic acid bacteria genomes.</title>
        <authorList>
            <person name="Buron-Moles G."/>
            <person name="Chailyan A."/>
            <person name="Dolejs I."/>
            <person name="Forster J."/>
            <person name="Miks M.H."/>
        </authorList>
    </citation>
    <scope>NUCLEOTIDE SEQUENCE [LARGE SCALE GENOMIC DNA]</scope>
    <source>
        <strain evidence="1 2">ATCC 4005</strain>
    </source>
</reference>
<evidence type="ECO:0000313" key="1">
    <source>
        <dbReference type="EMBL" id="TDG81057.1"/>
    </source>
</evidence>
<evidence type="ECO:0000313" key="2">
    <source>
        <dbReference type="Proteomes" id="UP000295181"/>
    </source>
</evidence>
<dbReference type="AlphaFoldDB" id="A0A4R5NTZ4"/>
<protein>
    <submittedName>
        <fullName evidence="1">Uncharacterized protein</fullName>
    </submittedName>
</protein>
<sequence>MANNSQQELLKTINQAKPEKLKNVLLKMGSLDPDMAALILAIFNDIPVDLDIDAGFEVDHDTVEADPLPSTNPDTDPQAIEEEIRHVRGVISNQLQIARESDWDWNGMNNLVNFFSDLLGEVIDDTGELKVPFALGFPVALMVVQNQMKVFSEDSLSPMTLEDSVNNVLGVIIDLINESGSHLPVNEREKYLDQALKLFGSPVFKDLEAFRYEFIDDVLGLVTQQTANKVIKASERIMKQSTLWDEDQRKKHHLMLRLHLYLALGDLGVAQEIAIANMDDDDVRKQWFFVLKSRHRYDEAKELALDVPRYLRKEWDELLSNMYQELGETDELIALLRKRLLNHQTAVYQQYKQLLVERHEWQRVYPDLLKQLETKLSRYEYGDILALEREYSKLFEQLKKYQSAPMIRNYLRQIYPAVKNKMIPLYHDVVLIPQSQKTAANAPKQLEKDLSNFLEISHDATTVQKWVDELKQRLSGQTSFLEGLEIVQTQINTVV</sequence>
<name>A0A4R5NTZ4_LENBU</name>
<proteinExistence type="predicted"/>
<dbReference type="Proteomes" id="UP000295181">
    <property type="component" value="Unassembled WGS sequence"/>
</dbReference>